<evidence type="ECO:0000313" key="2">
    <source>
        <dbReference type="Proteomes" id="UP000070700"/>
    </source>
</evidence>
<dbReference type="Proteomes" id="UP000070700">
    <property type="component" value="Unassembled WGS sequence"/>
</dbReference>
<dbReference type="GeneID" id="28814831"/>
<evidence type="ECO:0000313" key="1">
    <source>
        <dbReference type="EMBL" id="KUJ15511.1"/>
    </source>
</evidence>
<proteinExistence type="predicted"/>
<name>A0A194X5R2_MOLSC</name>
<reference evidence="1 2" key="1">
    <citation type="submission" date="2015-10" db="EMBL/GenBank/DDBJ databases">
        <title>Full genome of DAOMC 229536 Phialocephala scopiformis, a fungal endophyte of spruce producing the potent anti-insectan compound rugulosin.</title>
        <authorList>
            <consortium name="DOE Joint Genome Institute"/>
            <person name="Walker A.K."/>
            <person name="Frasz S.L."/>
            <person name="Seifert K.A."/>
            <person name="Miller J.D."/>
            <person name="Mondo S.J."/>
            <person name="Labutti K."/>
            <person name="Lipzen A."/>
            <person name="Dockter R."/>
            <person name="Kennedy M."/>
            <person name="Grigoriev I.V."/>
            <person name="Spatafora J.W."/>
        </authorList>
    </citation>
    <scope>NUCLEOTIDE SEQUENCE [LARGE SCALE GENOMIC DNA]</scope>
    <source>
        <strain evidence="1 2">CBS 120377</strain>
    </source>
</reference>
<dbReference type="KEGG" id="psco:LY89DRAFT_115133"/>
<organism evidence="1 2">
    <name type="scientific">Mollisia scopiformis</name>
    <name type="common">Conifer needle endophyte fungus</name>
    <name type="synonym">Phialocephala scopiformis</name>
    <dbReference type="NCBI Taxonomy" id="149040"/>
    <lineage>
        <taxon>Eukaryota</taxon>
        <taxon>Fungi</taxon>
        <taxon>Dikarya</taxon>
        <taxon>Ascomycota</taxon>
        <taxon>Pezizomycotina</taxon>
        <taxon>Leotiomycetes</taxon>
        <taxon>Helotiales</taxon>
        <taxon>Mollisiaceae</taxon>
        <taxon>Mollisia</taxon>
    </lineage>
</organism>
<dbReference type="InParanoid" id="A0A194X5R2"/>
<dbReference type="RefSeq" id="XP_018069866.1">
    <property type="nucleotide sequence ID" value="XM_018205105.1"/>
</dbReference>
<accession>A0A194X5R2</accession>
<dbReference type="AlphaFoldDB" id="A0A194X5R2"/>
<keyword evidence="2" id="KW-1185">Reference proteome</keyword>
<dbReference type="EMBL" id="KQ947418">
    <property type="protein sequence ID" value="KUJ15511.1"/>
    <property type="molecule type" value="Genomic_DNA"/>
</dbReference>
<protein>
    <submittedName>
        <fullName evidence="1">Uncharacterized protein</fullName>
    </submittedName>
</protein>
<sequence length="93" mass="10904">MHIFTLHILRHLDPLHSDDLEDTHLLFARYSICAFSTGVSIRLLTRRPTGNCTLIVHYTQLFTSILICVFLFEDRALGKDPLYHMIIWHGRVR</sequence>
<gene>
    <name evidence="1" type="ORF">LY89DRAFT_115133</name>
</gene>